<comment type="caution">
    <text evidence="8">The sequence shown here is derived from an EMBL/GenBank/DDBJ whole genome shotgun (WGS) entry which is preliminary data.</text>
</comment>
<dbReference type="PROSITE" id="PS50850">
    <property type="entry name" value="MFS"/>
    <property type="match status" value="1"/>
</dbReference>
<dbReference type="Pfam" id="PF07690">
    <property type="entry name" value="MFS_1"/>
    <property type="match status" value="1"/>
</dbReference>
<keyword evidence="9" id="KW-1185">Reference proteome</keyword>
<evidence type="ECO:0000256" key="3">
    <source>
        <dbReference type="ARBA" id="ARBA00022989"/>
    </source>
</evidence>
<keyword evidence="2 6" id="KW-0812">Transmembrane</keyword>
<evidence type="ECO:0000256" key="6">
    <source>
        <dbReference type="SAM" id="Phobius"/>
    </source>
</evidence>
<accession>A0ABR6EB58</accession>
<feature type="transmembrane region" description="Helical" evidence="6">
    <location>
        <begin position="109"/>
        <end position="128"/>
    </location>
</feature>
<feature type="transmembrane region" description="Helical" evidence="6">
    <location>
        <begin position="201"/>
        <end position="220"/>
    </location>
</feature>
<feature type="region of interest" description="Disordered" evidence="5">
    <location>
        <begin position="230"/>
        <end position="253"/>
    </location>
</feature>
<evidence type="ECO:0000256" key="5">
    <source>
        <dbReference type="SAM" id="MobiDB-lite"/>
    </source>
</evidence>
<dbReference type="PANTHER" id="PTHR23523:SF2">
    <property type="entry name" value="2-NITROIMIDAZOLE TRANSPORTER"/>
    <property type="match status" value="1"/>
</dbReference>
<name>A0ABR6EB58_9ACTN</name>
<feature type="transmembrane region" description="Helical" evidence="6">
    <location>
        <begin position="418"/>
        <end position="439"/>
    </location>
</feature>
<feature type="transmembrane region" description="Helical" evidence="6">
    <location>
        <begin position="356"/>
        <end position="377"/>
    </location>
</feature>
<feature type="region of interest" description="Disordered" evidence="5">
    <location>
        <begin position="1"/>
        <end position="34"/>
    </location>
</feature>
<feature type="transmembrane region" description="Helical" evidence="6">
    <location>
        <begin position="41"/>
        <end position="59"/>
    </location>
</feature>
<gene>
    <name evidence="8" type="ORF">GL263_03140</name>
</gene>
<dbReference type="SUPFAM" id="SSF103473">
    <property type="entry name" value="MFS general substrate transporter"/>
    <property type="match status" value="1"/>
</dbReference>
<feature type="compositionally biased region" description="Basic and acidic residues" evidence="5">
    <location>
        <begin position="1"/>
        <end position="12"/>
    </location>
</feature>
<evidence type="ECO:0000313" key="8">
    <source>
        <dbReference type="EMBL" id="MBB1242570.1"/>
    </source>
</evidence>
<comment type="subcellular location">
    <subcellularLocation>
        <location evidence="1">Cell membrane</location>
        <topology evidence="1">Multi-pass membrane protein</topology>
    </subcellularLocation>
</comment>
<proteinExistence type="predicted"/>
<feature type="transmembrane region" description="Helical" evidence="6">
    <location>
        <begin position="79"/>
        <end position="97"/>
    </location>
</feature>
<feature type="transmembrane region" description="Helical" evidence="6">
    <location>
        <begin position="168"/>
        <end position="189"/>
    </location>
</feature>
<dbReference type="Proteomes" id="UP000766698">
    <property type="component" value="Unassembled WGS sequence"/>
</dbReference>
<evidence type="ECO:0000256" key="2">
    <source>
        <dbReference type="ARBA" id="ARBA00022692"/>
    </source>
</evidence>
<dbReference type="EMBL" id="WMLF01000025">
    <property type="protein sequence ID" value="MBB1242570.1"/>
    <property type="molecule type" value="Genomic_DNA"/>
</dbReference>
<keyword evidence="3 6" id="KW-1133">Transmembrane helix</keyword>
<evidence type="ECO:0000259" key="7">
    <source>
        <dbReference type="PROSITE" id="PS50850"/>
    </source>
</evidence>
<feature type="transmembrane region" description="Helical" evidence="6">
    <location>
        <begin position="331"/>
        <end position="350"/>
    </location>
</feature>
<evidence type="ECO:0000256" key="1">
    <source>
        <dbReference type="ARBA" id="ARBA00004651"/>
    </source>
</evidence>
<feature type="transmembrane region" description="Helical" evidence="6">
    <location>
        <begin position="389"/>
        <end position="412"/>
    </location>
</feature>
<dbReference type="InterPro" id="IPR036259">
    <property type="entry name" value="MFS_trans_sf"/>
</dbReference>
<dbReference type="Gene3D" id="1.20.1250.20">
    <property type="entry name" value="MFS general substrate transporter like domains"/>
    <property type="match status" value="2"/>
</dbReference>
<organism evidence="8 9">
    <name type="scientific">Streptomyces durbertensis</name>
    <dbReference type="NCBI Taxonomy" id="2448886"/>
    <lineage>
        <taxon>Bacteria</taxon>
        <taxon>Bacillati</taxon>
        <taxon>Actinomycetota</taxon>
        <taxon>Actinomycetes</taxon>
        <taxon>Kitasatosporales</taxon>
        <taxon>Streptomycetaceae</taxon>
        <taxon>Streptomyces</taxon>
    </lineage>
</organism>
<feature type="transmembrane region" description="Helical" evidence="6">
    <location>
        <begin position="299"/>
        <end position="319"/>
    </location>
</feature>
<dbReference type="InterPro" id="IPR011701">
    <property type="entry name" value="MFS"/>
</dbReference>
<protein>
    <submittedName>
        <fullName evidence="8">MFS transporter</fullName>
    </submittedName>
</protein>
<feature type="domain" description="Major facilitator superfamily (MFS) profile" evidence="7">
    <location>
        <begin position="40"/>
        <end position="444"/>
    </location>
</feature>
<dbReference type="PANTHER" id="PTHR23523">
    <property type="match status" value="1"/>
</dbReference>
<dbReference type="InterPro" id="IPR052524">
    <property type="entry name" value="MFS_Cyanate_Porter"/>
</dbReference>
<sequence length="453" mass="45748">MGKDDRLAERTTDTTATGPGGPSEGADRTEAGRSGAGRTTALLVAAGLVLTALNLRPAVAGLGPLLEEVRAGLGMSGTVAGLLTSAPALCFALFGGLAPRLARRFGPTAVVAGAMLVLALGLLLRPLAGGTAAFLATSALALGGIAVGNVLMPVLVKRWFPDRVGTMTGLYSMALALGTAAAAALTVPVVRALGADWRFGLGMWAGLALLALLPWTAVLLRHRATERARTSAPAGSASVESAPVGPGAPTGETPAAELRITRSRTAWALGVFFGLQATGAYVVLGWLPQILRDAGVPATTAGVLLAVTMGMGVPLSFVLPRVAARLGHQGPLVAVLGLSGLAGYLGLLFAPAAGAWAWALLLGVANCAFPLVLTMIGMRARTHAGVIKLSGFVQGTGYLLSVPGPLLVGVLHDAFGGWRAPLTMMAGLVVVQMAVGVVAGRDRCVEDDAAVRH</sequence>
<dbReference type="InterPro" id="IPR020846">
    <property type="entry name" value="MFS_dom"/>
</dbReference>
<evidence type="ECO:0000256" key="4">
    <source>
        <dbReference type="ARBA" id="ARBA00023136"/>
    </source>
</evidence>
<feature type="transmembrane region" description="Helical" evidence="6">
    <location>
        <begin position="266"/>
        <end position="287"/>
    </location>
</feature>
<dbReference type="RefSeq" id="WP_182853994.1">
    <property type="nucleotide sequence ID" value="NZ_WMLF01000025.1"/>
</dbReference>
<reference evidence="9" key="1">
    <citation type="journal article" date="2020" name="Syst. Appl. Microbiol.">
        <title>Streptomyces alkaliterrae sp. nov., isolated from an alkaline soil, and emended descriptions of Streptomyces alkaliphilus, Streptomyces calidiresistens and Streptomyces durbertensis.</title>
        <authorList>
            <person name="Swiecimska M."/>
            <person name="Golinska P."/>
            <person name="Nouioui I."/>
            <person name="Wypij M."/>
            <person name="Rai M."/>
            <person name="Sangal V."/>
            <person name="Goodfellow M."/>
        </authorList>
    </citation>
    <scope>NUCLEOTIDE SEQUENCE [LARGE SCALE GENOMIC DNA]</scope>
    <source>
        <strain evidence="9">DSM 104538</strain>
    </source>
</reference>
<keyword evidence="4 6" id="KW-0472">Membrane</keyword>
<evidence type="ECO:0000313" key="9">
    <source>
        <dbReference type="Proteomes" id="UP000766698"/>
    </source>
</evidence>
<feature type="transmembrane region" description="Helical" evidence="6">
    <location>
        <begin position="134"/>
        <end position="156"/>
    </location>
</feature>